<dbReference type="InterPro" id="IPR046947">
    <property type="entry name" value="LytR-like"/>
</dbReference>
<feature type="transmembrane region" description="Helical" evidence="1">
    <location>
        <begin position="66"/>
        <end position="95"/>
    </location>
</feature>
<dbReference type="GO" id="GO:0003677">
    <property type="term" value="F:DNA binding"/>
    <property type="evidence" value="ECO:0007669"/>
    <property type="project" value="UniProtKB-KW"/>
</dbReference>
<keyword evidence="4" id="KW-1185">Reference proteome</keyword>
<feature type="transmembrane region" description="Helical" evidence="1">
    <location>
        <begin position="107"/>
        <end position="128"/>
    </location>
</feature>
<evidence type="ECO:0000256" key="1">
    <source>
        <dbReference type="SAM" id="Phobius"/>
    </source>
</evidence>
<keyword evidence="1" id="KW-0812">Transmembrane</keyword>
<dbReference type="PANTHER" id="PTHR37299:SF1">
    <property type="entry name" value="STAGE 0 SPORULATION PROTEIN A HOMOLOG"/>
    <property type="match status" value="1"/>
</dbReference>
<comment type="caution">
    <text evidence="3">The sequence shown here is derived from an EMBL/GenBank/DDBJ whole genome shotgun (WGS) entry which is preliminary data.</text>
</comment>
<sequence length="255" mass="29571">MKAGKHILFWFLAGAILVVGFGNSYGDYIKSFYFVTFLLPVAMATSYFFNYYLVPKFLLEQNYVQFTIYTIYTIIVSLYLEMVVVTISFVVLANYNYDQLDPMMTNIFVLGFAVYLIVLIKAFYLLFLRVKNNEFKVQQLVEEKEALKTEFITVRADRKNHQVKLDEITYIESLSDYVKIHFNNQTLTTRETITSFDKSLPETFIRIHRSYIVNQDHVSNFNSTSVDIGDLELPISRTYKSDAIALLEGSHSSVS</sequence>
<keyword evidence="1" id="KW-0472">Membrane</keyword>
<dbReference type="RefSeq" id="WP_237852988.1">
    <property type="nucleotide sequence ID" value="NZ_JAKLWS010000005.1"/>
</dbReference>
<evidence type="ECO:0000313" key="3">
    <source>
        <dbReference type="EMBL" id="MCG2588144.1"/>
    </source>
</evidence>
<dbReference type="EMBL" id="JAKLWS010000005">
    <property type="protein sequence ID" value="MCG2588144.1"/>
    <property type="molecule type" value="Genomic_DNA"/>
</dbReference>
<proteinExistence type="predicted"/>
<organism evidence="3 4">
    <name type="scientific">Rhodohalobacter sulfatireducens</name>
    <dbReference type="NCBI Taxonomy" id="2911366"/>
    <lineage>
        <taxon>Bacteria</taxon>
        <taxon>Pseudomonadati</taxon>
        <taxon>Balneolota</taxon>
        <taxon>Balneolia</taxon>
        <taxon>Balneolales</taxon>
        <taxon>Balneolaceae</taxon>
        <taxon>Rhodohalobacter</taxon>
    </lineage>
</organism>
<dbReference type="PROSITE" id="PS50930">
    <property type="entry name" value="HTH_LYTTR"/>
    <property type="match status" value="1"/>
</dbReference>
<keyword evidence="1" id="KW-1133">Transmembrane helix</keyword>
<dbReference type="PANTHER" id="PTHR37299">
    <property type="entry name" value="TRANSCRIPTIONAL REGULATOR-RELATED"/>
    <property type="match status" value="1"/>
</dbReference>
<protein>
    <submittedName>
        <fullName evidence="3">LytTR family transcriptional regulator DNA-binding domain-containing protein</fullName>
    </submittedName>
</protein>
<dbReference type="Gene3D" id="2.40.50.1020">
    <property type="entry name" value="LytTr DNA-binding domain"/>
    <property type="match status" value="1"/>
</dbReference>
<evidence type="ECO:0000313" key="4">
    <source>
        <dbReference type="Proteomes" id="UP001165366"/>
    </source>
</evidence>
<feature type="transmembrane region" description="Helical" evidence="1">
    <location>
        <begin position="7"/>
        <end position="26"/>
    </location>
</feature>
<dbReference type="InterPro" id="IPR007492">
    <property type="entry name" value="LytTR_DNA-bd_dom"/>
</dbReference>
<feature type="domain" description="HTH LytTR-type" evidence="2">
    <location>
        <begin position="152"/>
        <end position="239"/>
    </location>
</feature>
<gene>
    <name evidence="3" type="ORF">L6773_06175</name>
</gene>
<reference evidence="3" key="1">
    <citation type="submission" date="2022-01" db="EMBL/GenBank/DDBJ databases">
        <authorList>
            <person name="Wang Y."/>
        </authorList>
    </citation>
    <scope>NUCLEOTIDE SEQUENCE</scope>
    <source>
        <strain evidence="3">WB101</strain>
    </source>
</reference>
<dbReference type="SMART" id="SM00850">
    <property type="entry name" value="LytTR"/>
    <property type="match status" value="1"/>
</dbReference>
<feature type="transmembrane region" description="Helical" evidence="1">
    <location>
        <begin position="32"/>
        <end position="54"/>
    </location>
</feature>
<keyword evidence="3" id="KW-0238">DNA-binding</keyword>
<dbReference type="Pfam" id="PF04397">
    <property type="entry name" value="LytTR"/>
    <property type="match status" value="1"/>
</dbReference>
<reference evidence="3" key="2">
    <citation type="submission" date="2024-05" db="EMBL/GenBank/DDBJ databases">
        <title>Rhodohalobacter halophilus gen. nov., sp. nov., a moderately halophilic member of the family Balneolaceae.</title>
        <authorList>
            <person name="Xia J."/>
        </authorList>
    </citation>
    <scope>NUCLEOTIDE SEQUENCE</scope>
    <source>
        <strain evidence="3">WB101</strain>
    </source>
</reference>
<evidence type="ECO:0000259" key="2">
    <source>
        <dbReference type="PROSITE" id="PS50930"/>
    </source>
</evidence>
<accession>A0ABS9KBB8</accession>
<dbReference type="Proteomes" id="UP001165366">
    <property type="component" value="Unassembled WGS sequence"/>
</dbReference>
<name>A0ABS9KBB8_9BACT</name>